<keyword evidence="2" id="KW-0805">Transcription regulation</keyword>
<dbReference type="InterPro" id="IPR036388">
    <property type="entry name" value="WH-like_DNA-bd_sf"/>
</dbReference>
<sequence length="111" mass="12710">MDPCQFFKCLADDTRLQSLLLIALEGETCVCDLMFALQQDQPKISRHLAALRKCQIVSDTRRGKWVFYDLSPTLPDWAKDVINNTARTNPAYLQDALKRLRAERTDSTNCC</sequence>
<dbReference type="NCBIfam" id="NF033788">
    <property type="entry name" value="HTH_metalloreg"/>
    <property type="match status" value="1"/>
</dbReference>
<dbReference type="NCBIfam" id="NF007528">
    <property type="entry name" value="PRK10141.1"/>
    <property type="match status" value="1"/>
</dbReference>
<dbReference type="InterPro" id="IPR001845">
    <property type="entry name" value="HTH_ArsR_DNA-bd_dom"/>
</dbReference>
<dbReference type="PANTHER" id="PTHR33154">
    <property type="entry name" value="TRANSCRIPTIONAL REGULATOR, ARSR FAMILY"/>
    <property type="match status" value="1"/>
</dbReference>
<keyword evidence="1" id="KW-0059">Arsenical resistance</keyword>
<protein>
    <submittedName>
        <fullName evidence="6">Metalloregulator ArsR/SmtB family transcription factor</fullName>
    </submittedName>
</protein>
<comment type="caution">
    <text evidence="6">The sequence shown here is derived from an EMBL/GenBank/DDBJ whole genome shotgun (WGS) entry which is preliminary data.</text>
</comment>
<dbReference type="SMART" id="SM00418">
    <property type="entry name" value="HTH_ARSR"/>
    <property type="match status" value="1"/>
</dbReference>
<gene>
    <name evidence="6" type="ORF">OIK42_05835</name>
</gene>
<evidence type="ECO:0000259" key="5">
    <source>
        <dbReference type="PROSITE" id="PS50987"/>
    </source>
</evidence>
<keyword evidence="4" id="KW-0804">Transcription</keyword>
<evidence type="ECO:0000256" key="4">
    <source>
        <dbReference type="ARBA" id="ARBA00023163"/>
    </source>
</evidence>
<evidence type="ECO:0000313" key="6">
    <source>
        <dbReference type="EMBL" id="MDC8830281.1"/>
    </source>
</evidence>
<feature type="domain" description="HTH arsR-type" evidence="5">
    <location>
        <begin position="1"/>
        <end position="89"/>
    </location>
</feature>
<keyword evidence="3" id="KW-0238">DNA-binding</keyword>
<accession>A0ABT5KZT4</accession>
<reference evidence="6 7" key="1">
    <citation type="submission" date="2022-10" db="EMBL/GenBank/DDBJ databases">
        <title>Alteromonas sp. chi3 Genome sequencing.</title>
        <authorList>
            <person name="Park S."/>
        </authorList>
    </citation>
    <scope>NUCLEOTIDE SEQUENCE [LARGE SCALE GENOMIC DNA]</scope>
    <source>
        <strain evidence="7">chi3</strain>
    </source>
</reference>
<dbReference type="Pfam" id="PF01022">
    <property type="entry name" value="HTH_5"/>
    <property type="match status" value="1"/>
</dbReference>
<dbReference type="PRINTS" id="PR00778">
    <property type="entry name" value="HTHARSR"/>
</dbReference>
<evidence type="ECO:0000313" key="7">
    <source>
        <dbReference type="Proteomes" id="UP001218788"/>
    </source>
</evidence>
<dbReference type="InterPro" id="IPR051081">
    <property type="entry name" value="HTH_MetalResp_TranReg"/>
</dbReference>
<dbReference type="PROSITE" id="PS50987">
    <property type="entry name" value="HTH_ARSR_2"/>
    <property type="match status" value="1"/>
</dbReference>
<dbReference type="InterPro" id="IPR011991">
    <property type="entry name" value="ArsR-like_HTH"/>
</dbReference>
<dbReference type="SUPFAM" id="SSF46785">
    <property type="entry name" value="Winged helix' DNA-binding domain"/>
    <property type="match status" value="1"/>
</dbReference>
<dbReference type="RefSeq" id="WP_273639038.1">
    <property type="nucleotide sequence ID" value="NZ_JAQQXP010000001.1"/>
</dbReference>
<name>A0ABT5KZT4_9ALTE</name>
<dbReference type="EMBL" id="JAQQXP010000001">
    <property type="protein sequence ID" value="MDC8830281.1"/>
    <property type="molecule type" value="Genomic_DNA"/>
</dbReference>
<organism evidence="6 7">
    <name type="scientific">Alteromonas gilva</name>
    <dbReference type="NCBI Taxonomy" id="2987522"/>
    <lineage>
        <taxon>Bacteria</taxon>
        <taxon>Pseudomonadati</taxon>
        <taxon>Pseudomonadota</taxon>
        <taxon>Gammaproteobacteria</taxon>
        <taxon>Alteromonadales</taxon>
        <taxon>Alteromonadaceae</taxon>
        <taxon>Alteromonas/Salinimonas group</taxon>
        <taxon>Alteromonas</taxon>
    </lineage>
</organism>
<evidence type="ECO:0000256" key="2">
    <source>
        <dbReference type="ARBA" id="ARBA00023015"/>
    </source>
</evidence>
<dbReference type="InterPro" id="IPR036390">
    <property type="entry name" value="WH_DNA-bd_sf"/>
</dbReference>
<proteinExistence type="predicted"/>
<dbReference type="Gene3D" id="1.10.10.10">
    <property type="entry name" value="Winged helix-like DNA-binding domain superfamily/Winged helix DNA-binding domain"/>
    <property type="match status" value="1"/>
</dbReference>
<dbReference type="Proteomes" id="UP001218788">
    <property type="component" value="Unassembled WGS sequence"/>
</dbReference>
<evidence type="ECO:0000256" key="1">
    <source>
        <dbReference type="ARBA" id="ARBA00022849"/>
    </source>
</evidence>
<evidence type="ECO:0000256" key="3">
    <source>
        <dbReference type="ARBA" id="ARBA00023125"/>
    </source>
</evidence>
<dbReference type="PANTHER" id="PTHR33154:SF18">
    <property type="entry name" value="ARSENICAL RESISTANCE OPERON REPRESSOR"/>
    <property type="match status" value="1"/>
</dbReference>
<dbReference type="CDD" id="cd00090">
    <property type="entry name" value="HTH_ARSR"/>
    <property type="match status" value="1"/>
</dbReference>
<keyword evidence="7" id="KW-1185">Reference proteome</keyword>